<evidence type="ECO:0000313" key="5">
    <source>
        <dbReference type="Proteomes" id="UP000243579"/>
    </source>
</evidence>
<feature type="compositionally biased region" description="Basic and acidic residues" evidence="3">
    <location>
        <begin position="1"/>
        <end position="11"/>
    </location>
</feature>
<reference evidence="4 5" key="1">
    <citation type="journal article" date="2014" name="Genome Biol. Evol.">
        <title>The secreted proteins of Achlya hypogyna and Thraustotheca clavata identify the ancestral oomycete secretome and reveal gene acquisitions by horizontal gene transfer.</title>
        <authorList>
            <person name="Misner I."/>
            <person name="Blouin N."/>
            <person name="Leonard G."/>
            <person name="Richards T.A."/>
            <person name="Lane C.E."/>
        </authorList>
    </citation>
    <scope>NUCLEOTIDE SEQUENCE [LARGE SCALE GENOMIC DNA]</scope>
    <source>
        <strain evidence="4 5">ATCC 48635</strain>
    </source>
</reference>
<dbReference type="OrthoDB" id="433738at2759"/>
<name>A0A1V9YC90_ACHHY</name>
<dbReference type="InterPro" id="IPR011990">
    <property type="entry name" value="TPR-like_helical_dom_sf"/>
</dbReference>
<dbReference type="PANTHER" id="PTHR22904:SF523">
    <property type="entry name" value="STRESS-INDUCED-PHOSPHOPROTEIN 1"/>
    <property type="match status" value="1"/>
</dbReference>
<dbReference type="PANTHER" id="PTHR22904">
    <property type="entry name" value="TPR REPEAT CONTAINING PROTEIN"/>
    <property type="match status" value="1"/>
</dbReference>
<organism evidence="4 5">
    <name type="scientific">Achlya hypogyna</name>
    <name type="common">Oomycete</name>
    <name type="synonym">Protoachlya hypogyna</name>
    <dbReference type="NCBI Taxonomy" id="1202772"/>
    <lineage>
        <taxon>Eukaryota</taxon>
        <taxon>Sar</taxon>
        <taxon>Stramenopiles</taxon>
        <taxon>Oomycota</taxon>
        <taxon>Saprolegniomycetes</taxon>
        <taxon>Saprolegniales</taxon>
        <taxon>Achlyaceae</taxon>
        <taxon>Achlya</taxon>
    </lineage>
</organism>
<sequence>MIRHSSARDLRPSTPDTQGADGADVPDPPPRFLGLRRQSIVVVPHAIKCLCSRRIAVKGGADTSLCPMHALDYISELPIDRPKLACIPPAASIKSLPPFVVGEDVVLLGGLPEVASPPKSPLRKSHPFEQLRARVTIVSDDTYGTDGTFSVRSTDGVVYHGISSMRLESLNKGPADVTPRFVDKLILKMGRNGAELNVRELSIAPSTELPLQQLDTMLQQYSKLIRLKYLSPVNMATVLARRSSLYAALGQYDASLADANAAITLEPSLTNGYYRKGVALASLGEFPDACVAFRQGLGIDGSCVHLRHALQVAMQNFNQHRHDVE</sequence>
<comment type="caution">
    <text evidence="4">The sequence shown here is derived from an EMBL/GenBank/DDBJ whole genome shotgun (WGS) entry which is preliminary data.</text>
</comment>
<dbReference type="Pfam" id="PF13181">
    <property type="entry name" value="TPR_8"/>
    <property type="match status" value="1"/>
</dbReference>
<dbReference type="Gene3D" id="1.25.40.10">
    <property type="entry name" value="Tetratricopeptide repeat domain"/>
    <property type="match status" value="1"/>
</dbReference>
<dbReference type="AlphaFoldDB" id="A0A1V9YC90"/>
<accession>A0A1V9YC90</accession>
<dbReference type="GO" id="GO:0051879">
    <property type="term" value="F:Hsp90 protein binding"/>
    <property type="evidence" value="ECO:0007669"/>
    <property type="project" value="TreeGrafter"/>
</dbReference>
<evidence type="ECO:0000256" key="1">
    <source>
        <dbReference type="ARBA" id="ARBA00022737"/>
    </source>
</evidence>
<keyword evidence="5" id="KW-1185">Reference proteome</keyword>
<protein>
    <submittedName>
        <fullName evidence="4">Uncharacterized protein</fullName>
    </submittedName>
</protein>
<dbReference type="STRING" id="1202772.A0A1V9YC90"/>
<dbReference type="SUPFAM" id="SSF48452">
    <property type="entry name" value="TPR-like"/>
    <property type="match status" value="1"/>
</dbReference>
<dbReference type="Proteomes" id="UP000243579">
    <property type="component" value="Unassembled WGS sequence"/>
</dbReference>
<keyword evidence="2" id="KW-0802">TPR repeat</keyword>
<feature type="region of interest" description="Disordered" evidence="3">
    <location>
        <begin position="1"/>
        <end position="29"/>
    </location>
</feature>
<evidence type="ECO:0000313" key="4">
    <source>
        <dbReference type="EMBL" id="OQR83306.1"/>
    </source>
</evidence>
<evidence type="ECO:0000256" key="3">
    <source>
        <dbReference type="SAM" id="MobiDB-lite"/>
    </source>
</evidence>
<evidence type="ECO:0000256" key="2">
    <source>
        <dbReference type="ARBA" id="ARBA00022803"/>
    </source>
</evidence>
<proteinExistence type="predicted"/>
<dbReference type="EMBL" id="JNBR01002243">
    <property type="protein sequence ID" value="OQR83306.1"/>
    <property type="molecule type" value="Genomic_DNA"/>
</dbReference>
<keyword evidence="1" id="KW-0677">Repeat</keyword>
<dbReference type="SMART" id="SM00028">
    <property type="entry name" value="TPR"/>
    <property type="match status" value="2"/>
</dbReference>
<dbReference type="InterPro" id="IPR019734">
    <property type="entry name" value="TPR_rpt"/>
</dbReference>
<gene>
    <name evidence="4" type="ORF">ACHHYP_14863</name>
</gene>